<dbReference type="Pfam" id="PF17191">
    <property type="entry name" value="RecG_wedge"/>
    <property type="match status" value="1"/>
</dbReference>
<keyword evidence="2" id="KW-0227">DNA damage</keyword>
<evidence type="ECO:0000256" key="8">
    <source>
        <dbReference type="ARBA" id="ARBA00049819"/>
    </source>
</evidence>
<dbReference type="GO" id="GO:0003678">
    <property type="term" value="F:DNA helicase activity"/>
    <property type="evidence" value="ECO:0007669"/>
    <property type="project" value="TreeGrafter"/>
</dbReference>
<dbReference type="Pfam" id="PF00271">
    <property type="entry name" value="Helicase_C"/>
    <property type="match status" value="1"/>
</dbReference>
<dbReference type="PANTHER" id="PTHR47964">
    <property type="entry name" value="ATP-DEPENDENT DNA HELICASE HOMOLOG RECG, CHLOROPLASTIC"/>
    <property type="match status" value="1"/>
</dbReference>
<keyword evidence="7" id="KW-0234">DNA repair</keyword>
<dbReference type="InterPro" id="IPR047112">
    <property type="entry name" value="RecG/Mfd"/>
</dbReference>
<dbReference type="GO" id="GO:0006281">
    <property type="term" value="P:DNA repair"/>
    <property type="evidence" value="ECO:0007669"/>
    <property type="project" value="UniProtKB-KW"/>
</dbReference>
<dbReference type="InterPro" id="IPR033454">
    <property type="entry name" value="RecG_wedge"/>
</dbReference>
<dbReference type="SMART" id="SM00490">
    <property type="entry name" value="HELICc"/>
    <property type="match status" value="1"/>
</dbReference>
<organism evidence="11">
    <name type="scientific">marine metagenome</name>
    <dbReference type="NCBI Taxonomy" id="408172"/>
    <lineage>
        <taxon>unclassified sequences</taxon>
        <taxon>metagenomes</taxon>
        <taxon>ecological metagenomes</taxon>
    </lineage>
</organism>
<feature type="domain" description="Helicase ATP-binding" evidence="9">
    <location>
        <begin position="307"/>
        <end position="472"/>
    </location>
</feature>
<name>A0A381P692_9ZZZZ</name>
<keyword evidence="6" id="KW-0238">DNA-binding</keyword>
<evidence type="ECO:0000256" key="1">
    <source>
        <dbReference type="ARBA" id="ARBA00022741"/>
    </source>
</evidence>
<dbReference type="GO" id="GO:0005524">
    <property type="term" value="F:ATP binding"/>
    <property type="evidence" value="ECO:0007669"/>
    <property type="project" value="UniProtKB-KW"/>
</dbReference>
<dbReference type="SUPFAM" id="SSF50249">
    <property type="entry name" value="Nucleic acid-binding proteins"/>
    <property type="match status" value="1"/>
</dbReference>
<dbReference type="GO" id="GO:0003677">
    <property type="term" value="F:DNA binding"/>
    <property type="evidence" value="ECO:0007669"/>
    <property type="project" value="UniProtKB-KW"/>
</dbReference>
<evidence type="ECO:0000256" key="5">
    <source>
        <dbReference type="ARBA" id="ARBA00022840"/>
    </source>
</evidence>
<dbReference type="GO" id="GO:0016787">
    <property type="term" value="F:hydrolase activity"/>
    <property type="evidence" value="ECO:0007669"/>
    <property type="project" value="UniProtKB-KW"/>
</dbReference>
<keyword evidence="4" id="KW-0347">Helicase</keyword>
<dbReference type="EMBL" id="UINC01000872">
    <property type="protein sequence ID" value="SUZ62465.1"/>
    <property type="molecule type" value="Genomic_DNA"/>
</dbReference>
<evidence type="ECO:0000256" key="3">
    <source>
        <dbReference type="ARBA" id="ARBA00022801"/>
    </source>
</evidence>
<evidence type="ECO:0000256" key="6">
    <source>
        <dbReference type="ARBA" id="ARBA00023125"/>
    </source>
</evidence>
<protein>
    <recommendedName>
        <fullName evidence="8">Probable DNA 3'-5' helicase RecG</fullName>
    </recommendedName>
</protein>
<sequence>MVGPGPAEGKPTTGLAQHWLDGTTGAVSEVETDPLGQPVAALPGIGGERAARLAKLGIRTVGDLLWHGPRRYEDRNQPNEAKGLVKGDTGTVAGSIVVAGVKRMRRGKSLFEFILDDGTARLHCRWWNMPYMERYYKTGDFVHVHGKLTSEKPRTMDHPEAEVAEEGEEFIHLKRVVPVYRLTDGIKQRWLRTAMWRAVDQFADLEPDTNLGLLAADDSHWLPLAEAFRAVHFPDDLGQTEMARERLALEEFIRFQRQIRERRKTFQAKVKALPCGGDDRLMTPFLDALGFTFTGAQQRAWDEIAYDMAGSHPMRRLLQGDVGSGKTAVAACAALRAIESGFSVVALAPTEILAEQHYRVFSHWFSPLGIPVHLHTGSKKTMHVNDPDQAELGMGSNSLPPLVIGTHALVEEKFALKNIGLAIIDEQHKFGVEQRKKLVRKGHYPHVLVMTATPIPRTLGLTVYGDLDISLIDELPPGRGQVRTHIRDPESLPKVWEFVRGKLAEGRQAYVVYPRVDDQGSGSLKAVNQELENVREQLEPHAVGLLHGRLNSAEKEEVIDSFLAGEIKALLATSVIEVGIDIPNATIMLIENADRFGLAQLHQLRGRIGRGAHESHCILVAGEVTDEGQRRLDVMEKGGDGFALAEEDLRQRGPGELLGQAQSGLPDFKFGDLIEDWLLIQKARDLVARESAD</sequence>
<dbReference type="InterPro" id="IPR012340">
    <property type="entry name" value="NA-bd_OB-fold"/>
</dbReference>
<dbReference type="InterPro" id="IPR014001">
    <property type="entry name" value="Helicase_ATP-bd"/>
</dbReference>
<dbReference type="NCBIfam" id="NF008168">
    <property type="entry name" value="PRK10917.2-2"/>
    <property type="match status" value="1"/>
</dbReference>
<dbReference type="PROSITE" id="PS51194">
    <property type="entry name" value="HELICASE_CTER"/>
    <property type="match status" value="1"/>
</dbReference>
<dbReference type="Pfam" id="PF00270">
    <property type="entry name" value="DEAD"/>
    <property type="match status" value="1"/>
</dbReference>
<evidence type="ECO:0000256" key="4">
    <source>
        <dbReference type="ARBA" id="ARBA00022806"/>
    </source>
</evidence>
<keyword evidence="5" id="KW-0067">ATP-binding</keyword>
<dbReference type="InterPro" id="IPR045562">
    <property type="entry name" value="RecG_dom3_C"/>
</dbReference>
<dbReference type="SUPFAM" id="SSF52540">
    <property type="entry name" value="P-loop containing nucleoside triphosphate hydrolases"/>
    <property type="match status" value="2"/>
</dbReference>
<gene>
    <name evidence="11" type="ORF">METZ01_LOCUS15319</name>
</gene>
<evidence type="ECO:0000256" key="2">
    <source>
        <dbReference type="ARBA" id="ARBA00022763"/>
    </source>
</evidence>
<dbReference type="SMART" id="SM00487">
    <property type="entry name" value="DEXDc"/>
    <property type="match status" value="1"/>
</dbReference>
<dbReference type="Pfam" id="PF19833">
    <property type="entry name" value="RecG_dom3_C"/>
    <property type="match status" value="1"/>
</dbReference>
<dbReference type="PANTHER" id="PTHR47964:SF1">
    <property type="entry name" value="ATP-DEPENDENT DNA HELICASE HOMOLOG RECG, CHLOROPLASTIC"/>
    <property type="match status" value="1"/>
</dbReference>
<evidence type="ECO:0000256" key="7">
    <source>
        <dbReference type="ARBA" id="ARBA00023204"/>
    </source>
</evidence>
<keyword evidence="1" id="KW-0547">Nucleotide-binding</keyword>
<dbReference type="Gene3D" id="1.10.150.20">
    <property type="entry name" value="5' to 3' exonuclease, C-terminal subdomain"/>
    <property type="match status" value="1"/>
</dbReference>
<dbReference type="Gene3D" id="3.40.50.300">
    <property type="entry name" value="P-loop containing nucleotide triphosphate hydrolases"/>
    <property type="match status" value="2"/>
</dbReference>
<dbReference type="NCBIfam" id="NF008165">
    <property type="entry name" value="PRK10917.1-3"/>
    <property type="match status" value="1"/>
</dbReference>
<reference evidence="11" key="1">
    <citation type="submission" date="2018-05" db="EMBL/GenBank/DDBJ databases">
        <authorList>
            <person name="Lanie J.A."/>
            <person name="Ng W.-L."/>
            <person name="Kazmierczak K.M."/>
            <person name="Andrzejewski T.M."/>
            <person name="Davidsen T.M."/>
            <person name="Wayne K.J."/>
            <person name="Tettelin H."/>
            <person name="Glass J.I."/>
            <person name="Rusch D."/>
            <person name="Podicherti R."/>
            <person name="Tsui H.-C.T."/>
            <person name="Winkler M.E."/>
        </authorList>
    </citation>
    <scope>NUCLEOTIDE SEQUENCE</scope>
</reference>
<dbReference type="InterPro" id="IPR001650">
    <property type="entry name" value="Helicase_C-like"/>
</dbReference>
<dbReference type="InterPro" id="IPR011545">
    <property type="entry name" value="DEAD/DEAH_box_helicase_dom"/>
</dbReference>
<proteinExistence type="predicted"/>
<evidence type="ECO:0000259" key="9">
    <source>
        <dbReference type="PROSITE" id="PS51192"/>
    </source>
</evidence>
<evidence type="ECO:0000259" key="10">
    <source>
        <dbReference type="PROSITE" id="PS51194"/>
    </source>
</evidence>
<feature type="domain" description="Helicase C-terminal" evidence="10">
    <location>
        <begin position="491"/>
        <end position="650"/>
    </location>
</feature>
<dbReference type="CDD" id="cd04488">
    <property type="entry name" value="RecG_wedge_OBF"/>
    <property type="match status" value="1"/>
</dbReference>
<dbReference type="InterPro" id="IPR027417">
    <property type="entry name" value="P-loop_NTPase"/>
</dbReference>
<accession>A0A381P692</accession>
<dbReference type="AlphaFoldDB" id="A0A381P692"/>
<dbReference type="PROSITE" id="PS51192">
    <property type="entry name" value="HELICASE_ATP_BIND_1"/>
    <property type="match status" value="1"/>
</dbReference>
<dbReference type="Gene3D" id="2.40.50.140">
    <property type="entry name" value="Nucleic acid-binding proteins"/>
    <property type="match status" value="1"/>
</dbReference>
<keyword evidence="3" id="KW-0378">Hydrolase</keyword>
<evidence type="ECO:0000313" key="11">
    <source>
        <dbReference type="EMBL" id="SUZ62465.1"/>
    </source>
</evidence>